<proteinExistence type="predicted"/>
<dbReference type="AlphaFoldDB" id="X1KW47"/>
<dbReference type="Gene3D" id="2.30.110.10">
    <property type="entry name" value="Electron Transport, Fmn-binding Protein, Chain A"/>
    <property type="match status" value="1"/>
</dbReference>
<organism evidence="1">
    <name type="scientific">marine sediment metagenome</name>
    <dbReference type="NCBI Taxonomy" id="412755"/>
    <lineage>
        <taxon>unclassified sequences</taxon>
        <taxon>metagenomes</taxon>
        <taxon>ecological metagenomes</taxon>
    </lineage>
</organism>
<gene>
    <name evidence="1" type="ORF">S06H3_12897</name>
</gene>
<dbReference type="InterPro" id="IPR012349">
    <property type="entry name" value="Split_barrel_FMN-bd"/>
</dbReference>
<evidence type="ECO:0000313" key="1">
    <source>
        <dbReference type="EMBL" id="GAI10913.1"/>
    </source>
</evidence>
<dbReference type="EMBL" id="BARV01006299">
    <property type="protein sequence ID" value="GAI10913.1"/>
    <property type="molecule type" value="Genomic_DNA"/>
</dbReference>
<comment type="caution">
    <text evidence="1">The sequence shown here is derived from an EMBL/GenBank/DDBJ whole genome shotgun (WGS) entry which is preliminary data.</text>
</comment>
<accession>X1KW47</accession>
<name>X1KW47_9ZZZZ</name>
<sequence>MKKIVISLSDIAVASPGVPVYLISTVSKSGIRNIAPYGMVMPASHNPPAIRAASKACL</sequence>
<protein>
    <submittedName>
        <fullName evidence="1">Uncharacterized protein</fullName>
    </submittedName>
</protein>
<dbReference type="SUPFAM" id="SSF50475">
    <property type="entry name" value="FMN-binding split barrel"/>
    <property type="match status" value="1"/>
</dbReference>
<reference evidence="1" key="1">
    <citation type="journal article" date="2014" name="Front. Microbiol.">
        <title>High frequency of phylogenetically diverse reductive dehalogenase-homologous genes in deep subseafloor sedimentary metagenomes.</title>
        <authorList>
            <person name="Kawai M."/>
            <person name="Futagami T."/>
            <person name="Toyoda A."/>
            <person name="Takaki Y."/>
            <person name="Nishi S."/>
            <person name="Hori S."/>
            <person name="Arai W."/>
            <person name="Tsubouchi T."/>
            <person name="Morono Y."/>
            <person name="Uchiyama I."/>
            <person name="Ito T."/>
            <person name="Fujiyama A."/>
            <person name="Inagaki F."/>
            <person name="Takami H."/>
        </authorList>
    </citation>
    <scope>NUCLEOTIDE SEQUENCE</scope>
    <source>
        <strain evidence="1">Expedition CK06-06</strain>
    </source>
</reference>